<dbReference type="InterPro" id="IPR014284">
    <property type="entry name" value="RNA_pol_sigma-70_dom"/>
</dbReference>
<keyword evidence="2" id="KW-0731">Sigma factor</keyword>
<feature type="compositionally biased region" description="Pro residues" evidence="4">
    <location>
        <begin position="83"/>
        <end position="94"/>
    </location>
</feature>
<gene>
    <name evidence="6" type="ORF">GHK86_12160</name>
</gene>
<dbReference type="SUPFAM" id="SSF88946">
    <property type="entry name" value="Sigma2 domain of RNA polymerase sigma factors"/>
    <property type="match status" value="1"/>
</dbReference>
<evidence type="ECO:0000256" key="3">
    <source>
        <dbReference type="ARBA" id="ARBA00023163"/>
    </source>
</evidence>
<feature type="region of interest" description="Disordered" evidence="4">
    <location>
        <begin position="72"/>
        <end position="94"/>
    </location>
</feature>
<dbReference type="InterPro" id="IPR039425">
    <property type="entry name" value="RNA_pol_sigma-70-like"/>
</dbReference>
<evidence type="ECO:0000313" key="6">
    <source>
        <dbReference type="EMBL" id="MST33470.1"/>
    </source>
</evidence>
<evidence type="ECO:0000256" key="2">
    <source>
        <dbReference type="ARBA" id="ARBA00023082"/>
    </source>
</evidence>
<organism evidence="6 7">
    <name type="scientific">Acidiferrimicrobium australe</name>
    <dbReference type="NCBI Taxonomy" id="2664430"/>
    <lineage>
        <taxon>Bacteria</taxon>
        <taxon>Bacillati</taxon>
        <taxon>Actinomycetota</taxon>
        <taxon>Acidimicrobiia</taxon>
        <taxon>Acidimicrobiales</taxon>
        <taxon>Acidimicrobiaceae</taxon>
        <taxon>Acidiferrimicrobium</taxon>
    </lineage>
</organism>
<name>A0ABW9QV89_9ACTN</name>
<evidence type="ECO:0000259" key="5">
    <source>
        <dbReference type="Pfam" id="PF04542"/>
    </source>
</evidence>
<accession>A0ABW9QV89</accession>
<evidence type="ECO:0000256" key="1">
    <source>
        <dbReference type="ARBA" id="ARBA00023015"/>
    </source>
</evidence>
<keyword evidence="1" id="KW-0805">Transcription regulation</keyword>
<evidence type="ECO:0000313" key="7">
    <source>
        <dbReference type="Proteomes" id="UP000437736"/>
    </source>
</evidence>
<sequence length="94" mass="10548">MTTGAVTVEDLENHRRELSGYCHRVLGSASEAEDAVQETMLRAWRASGRFEGRSSVRTWLYRIATNICLDEQRSGRRRAHPVDPGPAPPGDEPR</sequence>
<proteinExistence type="predicted"/>
<dbReference type="InterPro" id="IPR013325">
    <property type="entry name" value="RNA_pol_sigma_r2"/>
</dbReference>
<keyword evidence="3" id="KW-0804">Transcription</keyword>
<evidence type="ECO:0000256" key="4">
    <source>
        <dbReference type="SAM" id="MobiDB-lite"/>
    </source>
</evidence>
<keyword evidence="7" id="KW-1185">Reference proteome</keyword>
<dbReference type="PANTHER" id="PTHR43133">
    <property type="entry name" value="RNA POLYMERASE ECF-TYPE SIGMA FACTO"/>
    <property type="match status" value="1"/>
</dbReference>
<reference evidence="6 7" key="1">
    <citation type="submission" date="2019-11" db="EMBL/GenBank/DDBJ databases">
        <title>Acidiferrimicrobium australis gen. nov., sp. nov., an acidophilic and obligately heterotrophic, member of the Actinobacteria that catalyses dissimilatory oxido- reduction of iron isolated from metal-rich acidic water in Chile.</title>
        <authorList>
            <person name="Gonzalez D."/>
            <person name="Huber K."/>
            <person name="Hedrich S."/>
            <person name="Rojas-Villalobos C."/>
            <person name="Quatrini R."/>
            <person name="Dinamarca M.A."/>
            <person name="Schwarz A."/>
            <person name="Canales C."/>
            <person name="Nancucheo I."/>
        </authorList>
    </citation>
    <scope>NUCLEOTIDE SEQUENCE [LARGE SCALE GENOMIC DNA]</scope>
    <source>
        <strain evidence="6 7">USS-CCA1</strain>
    </source>
</reference>
<dbReference type="EMBL" id="WJHE01000606">
    <property type="protein sequence ID" value="MST33470.1"/>
    <property type="molecule type" value="Genomic_DNA"/>
</dbReference>
<dbReference type="Pfam" id="PF04542">
    <property type="entry name" value="Sigma70_r2"/>
    <property type="match status" value="1"/>
</dbReference>
<dbReference type="NCBIfam" id="TIGR02937">
    <property type="entry name" value="sigma70-ECF"/>
    <property type="match status" value="1"/>
</dbReference>
<dbReference type="Gene3D" id="1.10.1740.10">
    <property type="match status" value="1"/>
</dbReference>
<dbReference type="PANTHER" id="PTHR43133:SF65">
    <property type="entry name" value="ECF RNA POLYMERASE SIGMA FACTOR SIGG"/>
    <property type="match status" value="1"/>
</dbReference>
<comment type="caution">
    <text evidence="6">The sequence shown here is derived from an EMBL/GenBank/DDBJ whole genome shotgun (WGS) entry which is preliminary data.</text>
</comment>
<dbReference type="Proteomes" id="UP000437736">
    <property type="component" value="Unassembled WGS sequence"/>
</dbReference>
<protein>
    <submittedName>
        <fullName evidence="6">Sigma-70 family RNA polymerase sigma factor</fullName>
    </submittedName>
</protein>
<feature type="domain" description="RNA polymerase sigma-70 region 2" evidence="5">
    <location>
        <begin position="12"/>
        <end position="78"/>
    </location>
</feature>
<dbReference type="InterPro" id="IPR007627">
    <property type="entry name" value="RNA_pol_sigma70_r2"/>
</dbReference>